<comment type="similarity">
    <text evidence="2">Belongs to the hyi family.</text>
</comment>
<dbReference type="Proteomes" id="UP000297258">
    <property type="component" value="Unassembled WGS sequence"/>
</dbReference>
<dbReference type="GO" id="GO:0008903">
    <property type="term" value="F:hydroxypyruvate isomerase activity"/>
    <property type="evidence" value="ECO:0007669"/>
    <property type="project" value="UniProtKB-EC"/>
</dbReference>
<dbReference type="NCBIfam" id="NF043033">
    <property type="entry name" value="OxoTetrIsom"/>
    <property type="match status" value="1"/>
</dbReference>
<keyword evidence="5" id="KW-0670">Pyruvate</keyword>
<dbReference type="RefSeq" id="WP_135187793.1">
    <property type="nucleotide sequence ID" value="NZ_SPUM01000003.1"/>
</dbReference>
<dbReference type="OrthoDB" id="9786584at2"/>
<dbReference type="InterPro" id="IPR013022">
    <property type="entry name" value="Xyl_isomerase-like_TIM-brl"/>
</dbReference>
<dbReference type="InterPro" id="IPR050417">
    <property type="entry name" value="Sugar_Epim/Isomerase"/>
</dbReference>
<feature type="active site" description="Proton donor/acceptor" evidence="3">
    <location>
        <position position="240"/>
    </location>
</feature>
<feature type="domain" description="Xylose isomerase-like TIM barrel" evidence="4">
    <location>
        <begin position="21"/>
        <end position="253"/>
    </location>
</feature>
<dbReference type="InterPro" id="IPR017643">
    <property type="entry name" value="Hydroxypyruvate_isomerase"/>
</dbReference>
<dbReference type="EMBL" id="SPUM01000003">
    <property type="protein sequence ID" value="TFW36028.1"/>
    <property type="molecule type" value="Genomic_DNA"/>
</dbReference>
<proteinExistence type="inferred from homology"/>
<protein>
    <submittedName>
        <fullName evidence="5">Hydroxypyruvate isomerase</fullName>
        <ecNumber evidence="5">5.3.1.22</ecNumber>
    </submittedName>
</protein>
<dbReference type="EC" id="5.3.1.22" evidence="5"/>
<dbReference type="Pfam" id="PF01261">
    <property type="entry name" value="AP_endonuc_2"/>
    <property type="match status" value="1"/>
</dbReference>
<dbReference type="FunFam" id="3.20.20.150:FF:000007">
    <property type="entry name" value="Hydroxypyruvate isomerase"/>
    <property type="match status" value="1"/>
</dbReference>
<dbReference type="PIRSF" id="PIRSF006241">
    <property type="entry name" value="HyI"/>
    <property type="match status" value="1"/>
</dbReference>
<dbReference type="SUPFAM" id="SSF51658">
    <property type="entry name" value="Xylose isomerase-like"/>
    <property type="match status" value="1"/>
</dbReference>
<evidence type="ECO:0000313" key="5">
    <source>
        <dbReference type="EMBL" id="TFW36028.1"/>
    </source>
</evidence>
<dbReference type="PANTHER" id="PTHR43489">
    <property type="entry name" value="ISOMERASE"/>
    <property type="match status" value="1"/>
</dbReference>
<dbReference type="PANTHER" id="PTHR43489:SF6">
    <property type="entry name" value="HYDROXYPYRUVATE ISOMERASE-RELATED"/>
    <property type="match status" value="1"/>
</dbReference>
<evidence type="ECO:0000256" key="1">
    <source>
        <dbReference type="ARBA" id="ARBA00023235"/>
    </source>
</evidence>
<evidence type="ECO:0000259" key="4">
    <source>
        <dbReference type="Pfam" id="PF01261"/>
    </source>
</evidence>
<evidence type="ECO:0000313" key="6">
    <source>
        <dbReference type="Proteomes" id="UP000297258"/>
    </source>
</evidence>
<organism evidence="5 6">
    <name type="scientific">Massilia horti</name>
    <dbReference type="NCBI Taxonomy" id="2562153"/>
    <lineage>
        <taxon>Bacteria</taxon>
        <taxon>Pseudomonadati</taxon>
        <taxon>Pseudomonadota</taxon>
        <taxon>Betaproteobacteria</taxon>
        <taxon>Burkholderiales</taxon>
        <taxon>Oxalobacteraceae</taxon>
        <taxon>Telluria group</taxon>
        <taxon>Massilia</taxon>
    </lineage>
</organism>
<dbReference type="GO" id="GO:0046487">
    <property type="term" value="P:glyoxylate metabolic process"/>
    <property type="evidence" value="ECO:0007669"/>
    <property type="project" value="TreeGrafter"/>
</dbReference>
<dbReference type="InterPro" id="IPR036237">
    <property type="entry name" value="Xyl_isomerase-like_sf"/>
</dbReference>
<accession>A0A4Y9T5R3</accession>
<evidence type="ECO:0000256" key="3">
    <source>
        <dbReference type="PIRSR" id="PIRSR006241-50"/>
    </source>
</evidence>
<dbReference type="AlphaFoldDB" id="A0A4Y9T5R3"/>
<sequence>MPKFAANLSTMFTELSFLDRFAAARSANFDAVEFLFPYAFGARQIAQRLARYNLRLVLHNLPAGDWTAGERGIACDPRRIGEFQDSVELAIEYALELGVGQLHCLAGKLPPKVPRERAHATFVENLKFAANKFREHGLNLLIEPINNRDIPGYFLTHTRQAAAIIKECGQDNIFLQYDIYHMQRMEGALSETIRAHLPLIRHIQLADVPGRHEPGTGEINFPFLFRFLDEIGYQGWVGCEYTPRAGTLESLHWRTALGVPPAIEADA</sequence>
<dbReference type="NCBIfam" id="TIGR03234">
    <property type="entry name" value="OH-pyruv-isom"/>
    <property type="match status" value="1"/>
</dbReference>
<reference evidence="5 6" key="1">
    <citation type="submission" date="2019-03" db="EMBL/GenBank/DDBJ databases">
        <title>Draft genome of Massilia hortus sp. nov., a novel bacterial species of the Oxalobacteraceae family.</title>
        <authorList>
            <person name="Peta V."/>
            <person name="Raths R."/>
            <person name="Bucking H."/>
        </authorList>
    </citation>
    <scope>NUCLEOTIDE SEQUENCE [LARGE SCALE GENOMIC DNA]</scope>
    <source>
        <strain evidence="5 6">ONC3</strain>
    </source>
</reference>
<dbReference type="InterPro" id="IPR053398">
    <property type="entry name" value="HPT_OtnI_isomerases"/>
</dbReference>
<keyword evidence="1 2" id="KW-0413">Isomerase</keyword>
<keyword evidence="6" id="KW-1185">Reference proteome</keyword>
<dbReference type="InterPro" id="IPR026040">
    <property type="entry name" value="HyI-like"/>
</dbReference>
<name>A0A4Y9T5R3_9BURK</name>
<evidence type="ECO:0000256" key="2">
    <source>
        <dbReference type="PIRNR" id="PIRNR006241"/>
    </source>
</evidence>
<comment type="caution">
    <text evidence="5">The sequence shown here is derived from an EMBL/GenBank/DDBJ whole genome shotgun (WGS) entry which is preliminary data.</text>
</comment>
<dbReference type="Gene3D" id="3.20.20.150">
    <property type="entry name" value="Divalent-metal-dependent TIM barrel enzymes"/>
    <property type="match status" value="1"/>
</dbReference>
<gene>
    <name evidence="5" type="primary">hyi</name>
    <name evidence="5" type="ORF">E4O92_00540</name>
</gene>
<feature type="active site" description="Proton donor/acceptor" evidence="3">
    <location>
        <position position="143"/>
    </location>
</feature>